<accession>A0ABD3MGW9</accession>
<keyword evidence="2" id="KW-1185">Reference proteome</keyword>
<protein>
    <recommendedName>
        <fullName evidence="3">Dehydrogenase/reductase SDR family member 12</fullName>
    </recommendedName>
</protein>
<gene>
    <name evidence="1" type="ORF">ACHAWU_010131</name>
</gene>
<evidence type="ECO:0000313" key="2">
    <source>
        <dbReference type="Proteomes" id="UP001530293"/>
    </source>
</evidence>
<dbReference type="Pfam" id="PF00106">
    <property type="entry name" value="adh_short"/>
    <property type="match status" value="1"/>
</dbReference>
<dbReference type="PANTHER" id="PTHR44656">
    <property type="entry name" value="DEHYDROGENASE/REDUCTASE SDR FAMILY MEMBER 12"/>
    <property type="match status" value="1"/>
</dbReference>
<dbReference type="InterPro" id="IPR002347">
    <property type="entry name" value="SDR_fam"/>
</dbReference>
<reference evidence="1 2" key="1">
    <citation type="submission" date="2024-10" db="EMBL/GenBank/DDBJ databases">
        <title>Updated reference genomes for cyclostephanoid diatoms.</title>
        <authorList>
            <person name="Roberts W.R."/>
            <person name="Alverson A.J."/>
        </authorList>
    </citation>
    <scope>NUCLEOTIDE SEQUENCE [LARGE SCALE GENOMIC DNA]</scope>
    <source>
        <strain evidence="1 2">AJA232-27</strain>
    </source>
</reference>
<dbReference type="PANTHER" id="PTHR44656:SF7">
    <property type="entry name" value="DEHYDROGENASE_REDUCTASE SDR FAMILY MEMBER 12"/>
    <property type="match status" value="1"/>
</dbReference>
<proteinExistence type="predicted"/>
<dbReference type="InterPro" id="IPR036291">
    <property type="entry name" value="NAD(P)-bd_dom_sf"/>
</dbReference>
<dbReference type="InterPro" id="IPR052992">
    <property type="entry name" value="SDR_member_12"/>
</dbReference>
<dbReference type="EMBL" id="JALLBG020000144">
    <property type="protein sequence ID" value="KAL3761954.1"/>
    <property type="molecule type" value="Genomic_DNA"/>
</dbReference>
<sequence>MKMIGLIKQGIVSTQFFLYGKKHFTQTGYLNHVAQYTEPVQKAAVVDANDSTHENDGVDLSGKIFLISGANQGIGKEIATYAAAKKATVYMLCRNKERAESAQQEIQTLTNNPNVNVLLGDVSEPSHIKRVVSEFQNRENKLDCLVCNAGALFNERKVNSEGQEVTFMAHLVCGSYQLTKLLLPSLTKASETSNGEARVVYVSSGGMYNTKFPEWEMAASIGQFESKYDGNLAYAYAKRGQVLLAEKFTEQYPSITFVSSHPGWTRTSGVEAAYGSKATILEPLRTTWQGAEGICWLTATAKKNLEGGAYYLDRMTQRKHIAGAFFTEGKFTKNTNEEVEAMLQKLEETIMK</sequence>
<organism evidence="1 2">
    <name type="scientific">Discostella pseudostelligera</name>
    <dbReference type="NCBI Taxonomy" id="259834"/>
    <lineage>
        <taxon>Eukaryota</taxon>
        <taxon>Sar</taxon>
        <taxon>Stramenopiles</taxon>
        <taxon>Ochrophyta</taxon>
        <taxon>Bacillariophyta</taxon>
        <taxon>Coscinodiscophyceae</taxon>
        <taxon>Thalassiosirophycidae</taxon>
        <taxon>Stephanodiscales</taxon>
        <taxon>Stephanodiscaceae</taxon>
        <taxon>Discostella</taxon>
    </lineage>
</organism>
<evidence type="ECO:0008006" key="3">
    <source>
        <dbReference type="Google" id="ProtNLM"/>
    </source>
</evidence>
<dbReference type="SUPFAM" id="SSF51735">
    <property type="entry name" value="NAD(P)-binding Rossmann-fold domains"/>
    <property type="match status" value="1"/>
</dbReference>
<dbReference type="AlphaFoldDB" id="A0ABD3MGW9"/>
<dbReference type="Proteomes" id="UP001530293">
    <property type="component" value="Unassembled WGS sequence"/>
</dbReference>
<dbReference type="Gene3D" id="3.40.50.720">
    <property type="entry name" value="NAD(P)-binding Rossmann-like Domain"/>
    <property type="match status" value="1"/>
</dbReference>
<name>A0ABD3MGW9_9STRA</name>
<dbReference type="PRINTS" id="PR00081">
    <property type="entry name" value="GDHRDH"/>
</dbReference>
<evidence type="ECO:0000313" key="1">
    <source>
        <dbReference type="EMBL" id="KAL3761954.1"/>
    </source>
</evidence>
<comment type="caution">
    <text evidence="1">The sequence shown here is derived from an EMBL/GenBank/DDBJ whole genome shotgun (WGS) entry which is preliminary data.</text>
</comment>